<comment type="caution">
    <text evidence="3">The sequence shown here is derived from an EMBL/GenBank/DDBJ whole genome shotgun (WGS) entry which is preliminary data.</text>
</comment>
<dbReference type="Proteomes" id="UP000784294">
    <property type="component" value="Unassembled WGS sequence"/>
</dbReference>
<evidence type="ECO:0000313" key="4">
    <source>
        <dbReference type="Proteomes" id="UP000784294"/>
    </source>
</evidence>
<feature type="region of interest" description="Disordered" evidence="2">
    <location>
        <begin position="1"/>
        <end position="24"/>
    </location>
</feature>
<feature type="coiled-coil region" evidence="1">
    <location>
        <begin position="100"/>
        <end position="127"/>
    </location>
</feature>
<proteinExistence type="predicted"/>
<evidence type="ECO:0000256" key="2">
    <source>
        <dbReference type="SAM" id="MobiDB-lite"/>
    </source>
</evidence>
<feature type="compositionally biased region" description="Low complexity" evidence="2">
    <location>
        <begin position="222"/>
        <end position="233"/>
    </location>
</feature>
<keyword evidence="1" id="KW-0175">Coiled coil</keyword>
<dbReference type="EMBL" id="CAAALY010053104">
    <property type="protein sequence ID" value="VEL21789.1"/>
    <property type="molecule type" value="Genomic_DNA"/>
</dbReference>
<evidence type="ECO:0000313" key="3">
    <source>
        <dbReference type="EMBL" id="VEL21789.1"/>
    </source>
</evidence>
<dbReference type="AlphaFoldDB" id="A0A3S4ZWS4"/>
<sequence>MDQLHHVPQTRSKKPHLKTSTQTRQRILNRQASLESTCFSTITSPQQSPAPPRVLSSPQLASSSRPLLASSSLTPSKLILPSPAEESTVPSLAAAVAPTQAHLLRTLQRINAEMAGLRAEVAKLSRQVHHLTHGMTERQTESTIVISTPPAEQTHIQPSIGHRFGMTKLACGNKMAGRSVPQPRLPTVQSGLSLRVSRGTSTQPVLFADELEGSVYSQVARPKFSSLSTSSRRSPPPGSVEQTEVSQCEFGFKPIGQRLLKGPNRTAVMQEHESEADHSTEMEEESCALPLVAKRRVYVQNQRPARDDNIPHQHFNPPSVSVFEPPESHIHAAEQSHPVSDSILPPKTSLYPCRTSSCPTVATSGQATGEVGYVLGSSHRTVTFSLPPKVLEEQ</sequence>
<evidence type="ECO:0000256" key="1">
    <source>
        <dbReference type="SAM" id="Coils"/>
    </source>
</evidence>
<feature type="compositionally biased region" description="Low complexity" evidence="2">
    <location>
        <begin position="55"/>
        <end position="68"/>
    </location>
</feature>
<accession>A0A3S4ZWS4</accession>
<name>A0A3S4ZWS4_9PLAT</name>
<gene>
    <name evidence="3" type="ORF">PXEA_LOCUS15229</name>
</gene>
<reference evidence="3" key="1">
    <citation type="submission" date="2018-11" db="EMBL/GenBank/DDBJ databases">
        <authorList>
            <consortium name="Pathogen Informatics"/>
        </authorList>
    </citation>
    <scope>NUCLEOTIDE SEQUENCE</scope>
</reference>
<keyword evidence="4" id="KW-1185">Reference proteome</keyword>
<feature type="region of interest" description="Disordered" evidence="2">
    <location>
        <begin position="41"/>
        <end position="68"/>
    </location>
</feature>
<organism evidence="3 4">
    <name type="scientific">Protopolystoma xenopodis</name>
    <dbReference type="NCBI Taxonomy" id="117903"/>
    <lineage>
        <taxon>Eukaryota</taxon>
        <taxon>Metazoa</taxon>
        <taxon>Spiralia</taxon>
        <taxon>Lophotrochozoa</taxon>
        <taxon>Platyhelminthes</taxon>
        <taxon>Monogenea</taxon>
        <taxon>Polyopisthocotylea</taxon>
        <taxon>Polystomatidea</taxon>
        <taxon>Polystomatidae</taxon>
        <taxon>Protopolystoma</taxon>
    </lineage>
</organism>
<protein>
    <submittedName>
        <fullName evidence="3">Uncharacterized protein</fullName>
    </submittedName>
</protein>
<feature type="region of interest" description="Disordered" evidence="2">
    <location>
        <begin position="222"/>
        <end position="245"/>
    </location>
</feature>